<dbReference type="PROSITE" id="PS00653">
    <property type="entry name" value="GLYCOSYL_HYDROL_F1_2"/>
    <property type="match status" value="2"/>
</dbReference>
<dbReference type="InterPro" id="IPR017853">
    <property type="entry name" value="GH"/>
</dbReference>
<accession>A0A9J7IMT8</accession>
<dbReference type="KEGG" id="sliu:111351117"/>
<keyword evidence="3" id="KW-0378">Hydrolase</keyword>
<name>A0A9J7IMT8_SPOLT</name>
<dbReference type="PANTHER" id="PTHR10353:SF36">
    <property type="entry name" value="LP05116P"/>
    <property type="match status" value="1"/>
</dbReference>
<evidence type="ECO:0000256" key="2">
    <source>
        <dbReference type="ARBA" id="ARBA00011738"/>
    </source>
</evidence>
<dbReference type="GeneID" id="111351117"/>
<evidence type="ECO:0000256" key="1">
    <source>
        <dbReference type="ARBA" id="ARBA00010838"/>
    </source>
</evidence>
<keyword evidence="6" id="KW-0732">Signal</keyword>
<evidence type="ECO:0000313" key="8">
    <source>
        <dbReference type="RefSeq" id="XP_022818655.1"/>
    </source>
</evidence>
<dbReference type="OrthoDB" id="65569at2759"/>
<protein>
    <submittedName>
        <fullName evidence="8">Lactase-phlorizin hydrolase-like</fullName>
    </submittedName>
</protein>
<evidence type="ECO:0000256" key="4">
    <source>
        <dbReference type="ARBA" id="ARBA00023180"/>
    </source>
</evidence>
<keyword evidence="5" id="KW-0326">Glycosidase</keyword>
<sequence>MLWATALFLWISCSVALAANSSLCGQQMSFPPCFKFGASSAAYQIEGAWNVSDKGECKWDRLTHRYPDLFHDGDNGDTACLSYYYWQKDIDIIAETGLDFYRFSISWPRILPTGLATKISEDGVNYYNNLIDGLLAKGIEPIITLYHWEMPQMFEDLGGWANPRISDWFADYARVVFRLFGDRVKTWLTINEPVMECDWFYGQGILQPQIDYFVGPYLCNKNILLAHAKAYRVYDQEFRALYGNVGKLSIANHLLWVMPLTEDLEDLAEIAREYFTGRYTHAIFSKEGGWPKVIEEQVAKVSKEQGFNESRLPAFTEDEVNLIRGSYDFFGMNHYTSKLVRYTKPGEKTTSALFTSIYEFNATLVTDPTWKHGQTDYMVTYPQGIRAQMEWVRKQYGDIEILITENGYATGEAIIDDDERIDYVKSYLNEVLLAIQEGIKVIGYSYWSLMDNFEWGSGFSSKFGIYQVDFEDPERTRTARKSARYIADIIKNRVLPIMIWTVIVVFSAALSAVWSIDLTFPPGFKFGAATASYQVEGAWNEDGKSESVWDRFVHDDPSRIEDLTNGDVACDSYHYWRRDIEMAEELGLHFYRISLSWPRILPSGFPNHVNEAGIAYYNNLINGLLDKGIEPLVTLYHWDLPQSLQDLGGWANPLIADWFEDFAKVAYNHFGDRVKFWLTINEPLIVCDGVYNADTFAPAVKSPEVGAYLCNKYVMLAHAKAWRLYDKEFKPKYHGKVSIANQIIWYEPTSPEHEELAELARQNIGGRYAHPIYSKVGGWPPTIEKVLEEVSLKRGYPRSQLPPFTPEEIELIKGTYDYFAFNHYTSRQIRPAKEGELFTAWPLGDAIDLNAIVERKPEWSQASSSWFYVNPEGLRKDLVWLKHQYGDMEFMITENGLATRGGLDDQDRVQYYRDYLEQVLLAIKEDGVNVTAYTAWTLMDNFEWMNGFGVKFGLYEVNFTDPGRKRTPRASAHYYANVIRTHSLDVPTTQNTV</sequence>
<feature type="chain" id="PRO_5039903634" evidence="6">
    <location>
        <begin position="19"/>
        <end position="993"/>
    </location>
</feature>
<evidence type="ECO:0000256" key="3">
    <source>
        <dbReference type="ARBA" id="ARBA00022801"/>
    </source>
</evidence>
<dbReference type="Proteomes" id="UP000301870">
    <property type="component" value="Chromosome 12"/>
</dbReference>
<dbReference type="PANTHER" id="PTHR10353">
    <property type="entry name" value="GLYCOSYL HYDROLASE"/>
    <property type="match status" value="1"/>
</dbReference>
<dbReference type="InterPro" id="IPR001360">
    <property type="entry name" value="Glyco_hydro_1"/>
</dbReference>
<dbReference type="GO" id="GO:0008422">
    <property type="term" value="F:beta-glucosidase activity"/>
    <property type="evidence" value="ECO:0007669"/>
    <property type="project" value="TreeGrafter"/>
</dbReference>
<comment type="subunit">
    <text evidence="2">Homodimer.</text>
</comment>
<dbReference type="Pfam" id="PF00232">
    <property type="entry name" value="Glyco_hydro_1"/>
    <property type="match status" value="2"/>
</dbReference>
<evidence type="ECO:0000256" key="5">
    <source>
        <dbReference type="ARBA" id="ARBA00023295"/>
    </source>
</evidence>
<dbReference type="InterPro" id="IPR033132">
    <property type="entry name" value="GH_1_N_CS"/>
</dbReference>
<comment type="similarity">
    <text evidence="1">Belongs to the glycosyl hydrolase 1 family.</text>
</comment>
<dbReference type="RefSeq" id="XP_022818655.1">
    <property type="nucleotide sequence ID" value="XM_022962887.1"/>
</dbReference>
<proteinExistence type="inferred from homology"/>
<gene>
    <name evidence="8" type="primary">LOC111351117</name>
</gene>
<dbReference type="AlphaFoldDB" id="A0A9J7IMT8"/>
<keyword evidence="4" id="KW-0325">Glycoprotein</keyword>
<keyword evidence="7" id="KW-1185">Reference proteome</keyword>
<evidence type="ECO:0000256" key="6">
    <source>
        <dbReference type="SAM" id="SignalP"/>
    </source>
</evidence>
<dbReference type="PRINTS" id="PR00131">
    <property type="entry name" value="GLHYDRLASE1"/>
</dbReference>
<dbReference type="FunFam" id="3.20.20.80:FF:000013">
    <property type="entry name" value="lactase-phlorizin hydrolase"/>
    <property type="match status" value="2"/>
</dbReference>
<reference evidence="8" key="1">
    <citation type="submission" date="2025-08" db="UniProtKB">
        <authorList>
            <consortium name="RefSeq"/>
        </authorList>
    </citation>
    <scope>IDENTIFICATION</scope>
    <source>
        <strain evidence="8">Ishihara</strain>
        <tissue evidence="8">Whole body</tissue>
    </source>
</reference>
<dbReference type="Gene3D" id="3.20.20.80">
    <property type="entry name" value="Glycosidases"/>
    <property type="match status" value="2"/>
</dbReference>
<evidence type="ECO:0000313" key="7">
    <source>
        <dbReference type="Proteomes" id="UP000301870"/>
    </source>
</evidence>
<organism evidence="7 8">
    <name type="scientific">Spodoptera litura</name>
    <name type="common">Asian cotton leafworm</name>
    <dbReference type="NCBI Taxonomy" id="69820"/>
    <lineage>
        <taxon>Eukaryota</taxon>
        <taxon>Metazoa</taxon>
        <taxon>Ecdysozoa</taxon>
        <taxon>Arthropoda</taxon>
        <taxon>Hexapoda</taxon>
        <taxon>Insecta</taxon>
        <taxon>Pterygota</taxon>
        <taxon>Neoptera</taxon>
        <taxon>Endopterygota</taxon>
        <taxon>Lepidoptera</taxon>
        <taxon>Glossata</taxon>
        <taxon>Ditrysia</taxon>
        <taxon>Noctuoidea</taxon>
        <taxon>Noctuidae</taxon>
        <taxon>Amphipyrinae</taxon>
        <taxon>Spodoptera</taxon>
    </lineage>
</organism>
<dbReference type="SUPFAM" id="SSF51445">
    <property type="entry name" value="(Trans)glycosidases"/>
    <property type="match status" value="2"/>
</dbReference>
<feature type="signal peptide" evidence="6">
    <location>
        <begin position="1"/>
        <end position="18"/>
    </location>
</feature>
<dbReference type="GO" id="GO:0005975">
    <property type="term" value="P:carbohydrate metabolic process"/>
    <property type="evidence" value="ECO:0007669"/>
    <property type="project" value="InterPro"/>
</dbReference>